<name>A0ABS8DD38_9FIRM</name>
<dbReference type="Pfam" id="PF06686">
    <property type="entry name" value="SpoIIIAC"/>
    <property type="match status" value="1"/>
</dbReference>
<organism evidence="2 3">
    <name type="scientific">Bariatricus massiliensis</name>
    <dbReference type="NCBI Taxonomy" id="1745713"/>
    <lineage>
        <taxon>Bacteria</taxon>
        <taxon>Bacillati</taxon>
        <taxon>Bacillota</taxon>
        <taxon>Clostridia</taxon>
        <taxon>Lachnospirales</taxon>
        <taxon>Lachnospiraceae</taxon>
        <taxon>Bariatricus</taxon>
    </lineage>
</organism>
<evidence type="ECO:0000313" key="3">
    <source>
        <dbReference type="Proteomes" id="UP001299546"/>
    </source>
</evidence>
<keyword evidence="3" id="KW-1185">Reference proteome</keyword>
<comment type="caution">
    <text evidence="2">The sequence shown here is derived from an EMBL/GenBank/DDBJ whole genome shotgun (WGS) entry which is preliminary data.</text>
</comment>
<dbReference type="InterPro" id="IPR025664">
    <property type="entry name" value="Spore_III_AC/AD"/>
</dbReference>
<keyword evidence="1" id="KW-1133">Transmembrane helix</keyword>
<dbReference type="EMBL" id="JAJCIS010000001">
    <property type="protein sequence ID" value="MCB7386331.1"/>
    <property type="molecule type" value="Genomic_DNA"/>
</dbReference>
<feature type="transmembrane region" description="Helical" evidence="1">
    <location>
        <begin position="32"/>
        <end position="52"/>
    </location>
</feature>
<dbReference type="InterPro" id="IPR009570">
    <property type="entry name" value="Spore_III_AC"/>
</dbReference>
<dbReference type="RefSeq" id="WP_066732669.1">
    <property type="nucleotide sequence ID" value="NZ_JAJCIQ010000001.1"/>
</dbReference>
<reference evidence="2 3" key="1">
    <citation type="submission" date="2021-10" db="EMBL/GenBank/DDBJ databases">
        <title>Collection of gut derived symbiotic bacterial strains cultured from healthy donors.</title>
        <authorList>
            <person name="Lin H."/>
            <person name="Littmann E."/>
            <person name="Kohout C."/>
            <person name="Pamer E.G."/>
        </authorList>
    </citation>
    <scope>NUCLEOTIDE SEQUENCE [LARGE SCALE GENOMIC DNA]</scope>
    <source>
        <strain evidence="2 3">DFI.1.165</strain>
    </source>
</reference>
<dbReference type="NCBIfam" id="TIGR02848">
    <property type="entry name" value="spore_III_AC"/>
    <property type="match status" value="1"/>
</dbReference>
<dbReference type="Proteomes" id="UP001299546">
    <property type="component" value="Unassembled WGS sequence"/>
</dbReference>
<keyword evidence="1" id="KW-0812">Transmembrane</keyword>
<sequence length="64" mass="7255">MGVNLIFKIAAVGILVSVLSQVLKHSGREEQAFLTSFAGLLLVLFWIIPYVYDLFENIRRLFAL</sequence>
<keyword evidence="1" id="KW-0472">Membrane</keyword>
<protein>
    <submittedName>
        <fullName evidence="2">Stage III sporulation protein AC</fullName>
    </submittedName>
</protein>
<proteinExistence type="predicted"/>
<feature type="transmembrane region" description="Helical" evidence="1">
    <location>
        <begin position="6"/>
        <end position="23"/>
    </location>
</feature>
<evidence type="ECO:0000313" key="2">
    <source>
        <dbReference type="EMBL" id="MCB7386331.1"/>
    </source>
</evidence>
<accession>A0ABS8DD38</accession>
<evidence type="ECO:0000256" key="1">
    <source>
        <dbReference type="SAM" id="Phobius"/>
    </source>
</evidence>
<gene>
    <name evidence="2" type="primary">spoIIIAC</name>
    <name evidence="2" type="ORF">LIZ65_03435</name>
</gene>